<gene>
    <name evidence="2" type="ORF">EA686_12585</name>
</gene>
<organism evidence="2 3">
    <name type="scientific">Acinetobacter baumannii</name>
    <dbReference type="NCBI Taxonomy" id="470"/>
    <lineage>
        <taxon>Bacteria</taxon>
        <taxon>Pseudomonadati</taxon>
        <taxon>Pseudomonadota</taxon>
        <taxon>Gammaproteobacteria</taxon>
        <taxon>Moraxellales</taxon>
        <taxon>Moraxellaceae</taxon>
        <taxon>Acinetobacter</taxon>
        <taxon>Acinetobacter calcoaceticus/baumannii complex</taxon>
    </lineage>
</organism>
<dbReference type="Gene3D" id="2.60.40.10">
    <property type="entry name" value="Immunoglobulins"/>
    <property type="match status" value="2"/>
</dbReference>
<accession>A0A3R9SHU3</accession>
<dbReference type="SMART" id="SM00060">
    <property type="entry name" value="FN3"/>
    <property type="match status" value="1"/>
</dbReference>
<reference evidence="2 3" key="1">
    <citation type="submission" date="2018-10" db="EMBL/GenBank/DDBJ databases">
        <title>GWAS and RNA-Seq identify cryptic mechanisms of antimicrobial resistance in Acinetobacter baumannii.</title>
        <authorList>
            <person name="Sahl J.W."/>
        </authorList>
    </citation>
    <scope>NUCLEOTIDE SEQUENCE [LARGE SCALE GENOMIC DNA]</scope>
    <source>
        <strain evidence="2 3">TG28175</strain>
    </source>
</reference>
<feature type="non-terminal residue" evidence="2">
    <location>
        <position position="1"/>
    </location>
</feature>
<dbReference type="SUPFAM" id="SSF49265">
    <property type="entry name" value="Fibronectin type III"/>
    <property type="match status" value="1"/>
</dbReference>
<feature type="domain" description="Fibronectin type-III" evidence="1">
    <location>
        <begin position="86"/>
        <end position="181"/>
    </location>
</feature>
<dbReference type="CDD" id="cd00063">
    <property type="entry name" value="FN3"/>
    <property type="match status" value="1"/>
</dbReference>
<evidence type="ECO:0000313" key="2">
    <source>
        <dbReference type="EMBL" id="RSR55780.1"/>
    </source>
</evidence>
<sequence length="181" mass="20016">SLQSPFVGTTFKVQWQTSTGADGYRVQVWSNGAMIRQVDTTNTDYSYSIEEAKQDGLGRAYTIRVASKNGDQVSTFAELSISNPVPPVLLNVYTAATVDSITVNWAPSEVPDLKEYAVWLSATPNFDPTQVPPSWTGRETTTTFGGLQPTTPYYIRVAARDVWENTVWNYTNQITQSTSEA</sequence>
<comment type="caution">
    <text evidence="2">The sequence shown here is derived from an EMBL/GenBank/DDBJ whole genome shotgun (WGS) entry which is preliminary data.</text>
</comment>
<dbReference type="EMBL" id="RFDI01000641">
    <property type="protein sequence ID" value="RSR55780.1"/>
    <property type="molecule type" value="Genomic_DNA"/>
</dbReference>
<dbReference type="InterPro" id="IPR036116">
    <property type="entry name" value="FN3_sf"/>
</dbReference>
<name>A0A3R9SHU3_ACIBA</name>
<dbReference type="InterPro" id="IPR013783">
    <property type="entry name" value="Ig-like_fold"/>
</dbReference>
<protein>
    <submittedName>
        <fullName evidence="2">Fibronectin type III domain-containing protein</fullName>
    </submittedName>
</protein>
<dbReference type="Pfam" id="PF00041">
    <property type="entry name" value="fn3"/>
    <property type="match status" value="1"/>
</dbReference>
<dbReference type="InterPro" id="IPR003961">
    <property type="entry name" value="FN3_dom"/>
</dbReference>
<dbReference type="PROSITE" id="PS50853">
    <property type="entry name" value="FN3"/>
    <property type="match status" value="1"/>
</dbReference>
<evidence type="ECO:0000313" key="3">
    <source>
        <dbReference type="Proteomes" id="UP000280073"/>
    </source>
</evidence>
<proteinExistence type="predicted"/>
<dbReference type="Proteomes" id="UP000280073">
    <property type="component" value="Unassembled WGS sequence"/>
</dbReference>
<evidence type="ECO:0000259" key="1">
    <source>
        <dbReference type="PROSITE" id="PS50853"/>
    </source>
</evidence>
<dbReference type="AlphaFoldDB" id="A0A3R9SHU3"/>